<dbReference type="AlphaFoldDB" id="A0A2P7EFL2"/>
<dbReference type="Proteomes" id="UP000240206">
    <property type="component" value="Unassembled WGS sequence"/>
</dbReference>
<organism evidence="1 2">
    <name type="scientific">Synechococcus lacustris str. Tous</name>
    <dbReference type="NCBI Taxonomy" id="1910958"/>
    <lineage>
        <taxon>Bacteria</taxon>
        <taxon>Bacillati</taxon>
        <taxon>Cyanobacteriota</taxon>
        <taxon>Cyanophyceae</taxon>
        <taxon>Synechococcales</taxon>
        <taxon>Synechococcaceae</taxon>
        <taxon>Synechococcus</taxon>
    </lineage>
</organism>
<dbReference type="EMBL" id="PXVC01000014">
    <property type="protein sequence ID" value="PSI02005.1"/>
    <property type="molecule type" value="Genomic_DNA"/>
</dbReference>
<evidence type="ECO:0000313" key="2">
    <source>
        <dbReference type="Proteomes" id="UP000240206"/>
    </source>
</evidence>
<dbReference type="STRING" id="1910958.BTM30_02290"/>
<name>A0A2P7EFL2_9SYNE</name>
<comment type="caution">
    <text evidence="1">The sequence shown here is derived from an EMBL/GenBank/DDBJ whole genome shotgun (WGS) entry which is preliminary data.</text>
</comment>
<protein>
    <submittedName>
        <fullName evidence="1">Uncharacterized protein</fullName>
    </submittedName>
</protein>
<reference evidence="2" key="1">
    <citation type="submission" date="2018-03" db="EMBL/GenBank/DDBJ databases">
        <title>Ecological and genomic features of two cosmopolitan and abundant freshwater picocyanobacteria.</title>
        <authorList>
            <person name="Cabello-Yeves P.J."/>
            <person name="Picazo A."/>
            <person name="Camacho A."/>
            <person name="Callieri C."/>
            <person name="Rosselli R."/>
            <person name="Roda-Garcia J."/>
            <person name="Coutinho F.H."/>
            <person name="Rodriguez-Valera F."/>
        </authorList>
    </citation>
    <scope>NUCLEOTIDE SEQUENCE [LARGE SCALE GENOMIC DNA]</scope>
    <source>
        <strain evidence="2">Tous</strain>
    </source>
</reference>
<dbReference type="RefSeq" id="WP_106499544.1">
    <property type="nucleotide sequence ID" value="NZ_PXVC01000014.1"/>
</dbReference>
<gene>
    <name evidence="1" type="ORF">C7K08_04930</name>
</gene>
<keyword evidence="2" id="KW-1185">Reference proteome</keyword>
<evidence type="ECO:0000313" key="1">
    <source>
        <dbReference type="EMBL" id="PSI02005.1"/>
    </source>
</evidence>
<sequence length="65" mass="7223">MDALSSIHPSLNETISWLEWRLDQLEANGEIEASYALTAEHADWLLGCPIACKEPLTLRDGVIQS</sequence>
<accession>A0A2P7EFL2</accession>
<proteinExistence type="predicted"/>